<proteinExistence type="predicted"/>
<keyword evidence="2" id="KW-1185">Reference proteome</keyword>
<evidence type="ECO:0000313" key="1">
    <source>
        <dbReference type="EMBL" id="MCT7377314.1"/>
    </source>
</evidence>
<name>A0ABT2LVX3_9HYPH</name>
<gene>
    <name evidence="1" type="ORF">N5A92_20055</name>
</gene>
<accession>A0ABT2LVX3</accession>
<dbReference type="EMBL" id="JAOCZP010000007">
    <property type="protein sequence ID" value="MCT7377314.1"/>
    <property type="molecule type" value="Genomic_DNA"/>
</dbReference>
<dbReference type="Proteomes" id="UP001320831">
    <property type="component" value="Unassembled WGS sequence"/>
</dbReference>
<sequence>MFRELLTVAAITTFTAHPTTALSQALFSDQRDAIAHMANAVIADEQCEMRVNQEVLNATMRHVGLGLVDLEAQPYRAAVAEAAQEAQLSLQVFGSQVVCDRLDAMYGPTGLRIPGLIAR</sequence>
<protein>
    <submittedName>
        <fullName evidence="1">Uncharacterized protein</fullName>
    </submittedName>
</protein>
<dbReference type="RefSeq" id="WP_260905774.1">
    <property type="nucleotide sequence ID" value="NZ_JAOCZP010000007.1"/>
</dbReference>
<organism evidence="1 2">
    <name type="scientific">Chelativorans salis</name>
    <dbReference type="NCBI Taxonomy" id="2978478"/>
    <lineage>
        <taxon>Bacteria</taxon>
        <taxon>Pseudomonadati</taxon>
        <taxon>Pseudomonadota</taxon>
        <taxon>Alphaproteobacteria</taxon>
        <taxon>Hyphomicrobiales</taxon>
        <taxon>Phyllobacteriaceae</taxon>
        <taxon>Chelativorans</taxon>
    </lineage>
</organism>
<evidence type="ECO:0000313" key="2">
    <source>
        <dbReference type="Proteomes" id="UP001320831"/>
    </source>
</evidence>
<comment type="caution">
    <text evidence="1">The sequence shown here is derived from an EMBL/GenBank/DDBJ whole genome shotgun (WGS) entry which is preliminary data.</text>
</comment>
<reference evidence="1 2" key="1">
    <citation type="submission" date="2022-09" db="EMBL/GenBank/DDBJ databases">
        <title>Chelativorans salina sp. nov., a novel slightly halophilic bacterium isolated from a saline lake sediment enrichment.</title>
        <authorList>
            <person name="Gao L."/>
            <person name="Fang B.-Z."/>
            <person name="Li W.-J."/>
        </authorList>
    </citation>
    <scope>NUCLEOTIDE SEQUENCE [LARGE SCALE GENOMIC DNA]</scope>
    <source>
        <strain evidence="1 2">EGI FJ00035</strain>
    </source>
</reference>